<name>E0Y0L9_9SPHI</name>
<dbReference type="PANTHER" id="PTHR33639:SF2">
    <property type="entry name" value="DUF393 DOMAIN-CONTAINING PROTEIN"/>
    <property type="match status" value="1"/>
</dbReference>
<sequence>MPNKEFDRNATVVLFDGPCTLCNKSVDWIHSRDFYDTFSYSSLTSKWAKAHLPEHLKHEDSVVLYLDGQFYIRSKAALLILERLPGYRWTRFFHLIPTFFRDFVYKIIAKTRYRIFGQGYCTFVSGEKMLK</sequence>
<reference evidence="1" key="1">
    <citation type="journal article" date="2011" name="Environ. Microbiol.">
        <title>Time-series analyses of Monterey Bay coastal microbial picoplankton using a 'genome proxy' microarray.</title>
        <authorList>
            <person name="Rich V.I."/>
            <person name="Pham V.D."/>
            <person name="Eppley J."/>
            <person name="Shi Y."/>
            <person name="DeLong E.F."/>
        </authorList>
    </citation>
    <scope>NUCLEOTIDE SEQUENCE</scope>
</reference>
<dbReference type="EMBL" id="GU474939">
    <property type="protein sequence ID" value="ADI20210.1"/>
    <property type="molecule type" value="Genomic_DNA"/>
</dbReference>
<dbReference type="GO" id="GO:0015035">
    <property type="term" value="F:protein-disulfide reductase activity"/>
    <property type="evidence" value="ECO:0007669"/>
    <property type="project" value="InterPro"/>
</dbReference>
<dbReference type="AlphaFoldDB" id="E0Y0L9"/>
<evidence type="ECO:0000313" key="1">
    <source>
        <dbReference type="EMBL" id="ADI20210.1"/>
    </source>
</evidence>
<dbReference type="PANTHER" id="PTHR33639">
    <property type="entry name" value="THIOL-DISULFIDE OXIDOREDUCTASE DCC"/>
    <property type="match status" value="1"/>
</dbReference>
<protein>
    <recommendedName>
        <fullName evidence="2">Thiol-disulfide oxidoreductase</fullName>
    </recommendedName>
</protein>
<dbReference type="InterPro" id="IPR052927">
    <property type="entry name" value="DCC_oxidoreductase"/>
</dbReference>
<accession>E0Y0L9</accession>
<dbReference type="Pfam" id="PF04134">
    <property type="entry name" value="DCC1-like"/>
    <property type="match status" value="1"/>
</dbReference>
<organism evidence="1">
    <name type="scientific">uncultured Sphingobacterium sp. EB080_L08E11</name>
    <dbReference type="NCBI Taxonomy" id="710992"/>
    <lineage>
        <taxon>Bacteria</taxon>
        <taxon>Pseudomonadati</taxon>
        <taxon>Bacteroidota</taxon>
        <taxon>Sphingobacteriia</taxon>
        <taxon>Sphingobacteriales</taxon>
        <taxon>Sphingobacteriaceae</taxon>
        <taxon>Sphingobacterium</taxon>
        <taxon>environmental samples</taxon>
    </lineage>
</organism>
<dbReference type="InterPro" id="IPR007263">
    <property type="entry name" value="DCC1-like"/>
</dbReference>
<proteinExistence type="predicted"/>
<evidence type="ECO:0008006" key="2">
    <source>
        <dbReference type="Google" id="ProtNLM"/>
    </source>
</evidence>